<gene>
    <name evidence="3" type="ORF">AKJ37_05995</name>
</gene>
<dbReference type="Pfam" id="PF02625">
    <property type="entry name" value="XdhC_CoxI"/>
    <property type="match status" value="1"/>
</dbReference>
<keyword evidence="4" id="KW-1185">Reference proteome</keyword>
<evidence type="ECO:0000259" key="1">
    <source>
        <dbReference type="Pfam" id="PF02625"/>
    </source>
</evidence>
<evidence type="ECO:0000259" key="2">
    <source>
        <dbReference type="Pfam" id="PF13478"/>
    </source>
</evidence>
<feature type="non-terminal residue" evidence="3">
    <location>
        <position position="239"/>
    </location>
</feature>
<evidence type="ECO:0000313" key="4">
    <source>
        <dbReference type="Proteomes" id="UP000070463"/>
    </source>
</evidence>
<organism evidence="3 4">
    <name type="scientific">candidate division MSBL1 archaeon SCGC-AAA259I09</name>
    <dbReference type="NCBI Taxonomy" id="1698267"/>
    <lineage>
        <taxon>Archaea</taxon>
        <taxon>Methanobacteriati</taxon>
        <taxon>Methanobacteriota</taxon>
        <taxon>candidate division MSBL1</taxon>
    </lineage>
</organism>
<protein>
    <recommendedName>
        <fullName evidence="5">XdhC Rossmann domain-containing protein</fullName>
    </recommendedName>
</protein>
<proteinExistence type="predicted"/>
<feature type="domain" description="XdhC- CoxI" evidence="1">
    <location>
        <begin position="2"/>
        <end position="66"/>
    </location>
</feature>
<accession>A0A133UPK4</accession>
<dbReference type="Gene3D" id="3.40.50.720">
    <property type="entry name" value="NAD(P)-binding Rossmann-like Domain"/>
    <property type="match status" value="1"/>
</dbReference>
<dbReference type="PANTHER" id="PTHR30388">
    <property type="entry name" value="ALDEHYDE OXIDOREDUCTASE MOLYBDENUM COFACTOR ASSEMBLY PROTEIN"/>
    <property type="match status" value="1"/>
</dbReference>
<dbReference type="InterPro" id="IPR003777">
    <property type="entry name" value="XdhC_CoxI"/>
</dbReference>
<comment type="caution">
    <text evidence="3">The sequence shown here is derived from an EMBL/GenBank/DDBJ whole genome shotgun (WGS) entry which is preliminary data.</text>
</comment>
<evidence type="ECO:0008006" key="5">
    <source>
        <dbReference type="Google" id="ProtNLM"/>
    </source>
</evidence>
<dbReference type="Pfam" id="PF13478">
    <property type="entry name" value="XdhC_C"/>
    <property type="match status" value="1"/>
</dbReference>
<dbReference type="InterPro" id="IPR052698">
    <property type="entry name" value="MoCofactor_Util/Proc"/>
</dbReference>
<feature type="domain" description="XdhC Rossmann" evidence="2">
    <location>
        <begin position="98"/>
        <end position="237"/>
    </location>
</feature>
<sequence>MLAKGERLAVATVVETEGSAPRREGSKIVILQDGRTFGTIGGDRAEMIVKEKGLEALNEGEPCTVEMKLEEEEDGGVGMKCGGSMKVFIEILEPADKLVLIGSGKVVKAVAELAEKTGFDTVVIDPFAEEIDFPESSKVISKPIKEGIKEVEIDPQTYIAIITQHKYDENALLESLETNAAYIGLMGSENRVRSLFEHLEKEKNIEGKTLSQVHAPIGLDIGAETPEELAVSIVGEIIM</sequence>
<dbReference type="AlphaFoldDB" id="A0A133UPK4"/>
<reference evidence="3 4" key="1">
    <citation type="journal article" date="2016" name="Sci. Rep.">
        <title>Metabolic traits of an uncultured archaeal lineage -MSBL1- from brine pools of the Red Sea.</title>
        <authorList>
            <person name="Mwirichia R."/>
            <person name="Alam I."/>
            <person name="Rashid M."/>
            <person name="Vinu M."/>
            <person name="Ba-Alawi W."/>
            <person name="Anthony Kamau A."/>
            <person name="Kamanda Ngugi D."/>
            <person name="Goker M."/>
            <person name="Klenk H.P."/>
            <person name="Bajic V."/>
            <person name="Stingl U."/>
        </authorList>
    </citation>
    <scope>NUCLEOTIDE SEQUENCE [LARGE SCALE GENOMIC DNA]</scope>
    <source>
        <strain evidence="3">SCGC-AAA259I09</strain>
    </source>
</reference>
<name>A0A133UPK4_9EURY</name>
<dbReference type="Proteomes" id="UP000070463">
    <property type="component" value="Unassembled WGS sequence"/>
</dbReference>
<evidence type="ECO:0000313" key="3">
    <source>
        <dbReference type="EMBL" id="KXA96115.1"/>
    </source>
</evidence>
<dbReference type="PANTHER" id="PTHR30388:SF6">
    <property type="entry name" value="XANTHINE DEHYDROGENASE SUBUNIT A-RELATED"/>
    <property type="match status" value="1"/>
</dbReference>
<dbReference type="EMBL" id="LHXR01000107">
    <property type="protein sequence ID" value="KXA96115.1"/>
    <property type="molecule type" value="Genomic_DNA"/>
</dbReference>
<dbReference type="InterPro" id="IPR027051">
    <property type="entry name" value="XdhC_Rossmann_dom"/>
</dbReference>